<proteinExistence type="predicted"/>
<feature type="compositionally biased region" description="Polar residues" evidence="1">
    <location>
        <begin position="37"/>
        <end position="53"/>
    </location>
</feature>
<dbReference type="EMBL" id="HBIM01000956">
    <property type="protein sequence ID" value="CAE0402549.1"/>
    <property type="molecule type" value="Transcribed_RNA"/>
</dbReference>
<feature type="region of interest" description="Disordered" evidence="1">
    <location>
        <begin position="171"/>
        <end position="236"/>
    </location>
</feature>
<feature type="compositionally biased region" description="Low complexity" evidence="1">
    <location>
        <begin position="74"/>
        <end position="88"/>
    </location>
</feature>
<sequence>MNRSFASFGNRSHGKGLLMLSDDEEESGDENDYYSKAHNNSQNKSISSLFSKQKQSDDDSIHMDDDESDDNKSVKSTKSFLSKVVSKSFAGVTKRRKERGRSKSTSKRRESDGTASTAAPSSPRSSPGPLEMDTSSWGNLDPEESLSQLFMSPEEAGAAQLVFGAPIAQTEAKKAMAPPASPASPRKPSVAGLATHSVTPIVSSPLPRQQQSSSPKQTPKSRVTPMRSKTTGSMGMMFLSDMDTDAAFQLQCAGSMAAPKAAPSKRKKNKDALEAYNAKVAARKAAKEAGLAPPPASSSDGKQKVKIRVKAPKGSDPAMVAAMAKEAAHGQKVPMRIKRSDEISTSPVKKRSTLGRQQTQCPMTPGRTRSAPLAKRLPSVRKFKNTTEGDSAPTTPKTARPSTSGSNPTTPRSSQSPIRVQDSSPTSPQSPRTRRSTAHHRSMSKRSFVKHEQEVPESPKHVHEDQVTKIPTPPSPKAQRNLPGHHRSMSRRKLENNPSSPKREQHQADASTSTTRHESPKSRYLSAHQRFVSKRNPGTSSPGAVAAAASPSLGTPSAHSVNTTRTFSNRRDPAPQSTSSRLQRAKGGGVRSSVRDRIRQFNG</sequence>
<feature type="compositionally biased region" description="Polar residues" evidence="1">
    <location>
        <begin position="386"/>
        <end position="422"/>
    </location>
</feature>
<feature type="compositionally biased region" description="Basic residues" evidence="1">
    <location>
        <begin position="93"/>
        <end position="106"/>
    </location>
</feature>
<feature type="compositionally biased region" description="Low complexity" evidence="1">
    <location>
        <begin position="175"/>
        <end position="189"/>
    </location>
</feature>
<feature type="compositionally biased region" description="Low complexity" evidence="1">
    <location>
        <begin position="203"/>
        <end position="222"/>
    </location>
</feature>
<evidence type="ECO:0000313" key="2">
    <source>
        <dbReference type="EMBL" id="CAE0402549.1"/>
    </source>
</evidence>
<feature type="compositionally biased region" description="Basic residues" evidence="1">
    <location>
        <begin position="432"/>
        <end position="448"/>
    </location>
</feature>
<feature type="compositionally biased region" description="Basic and acidic residues" evidence="1">
    <location>
        <begin position="449"/>
        <end position="467"/>
    </location>
</feature>
<feature type="compositionally biased region" description="Acidic residues" evidence="1">
    <location>
        <begin position="21"/>
        <end position="32"/>
    </location>
</feature>
<gene>
    <name evidence="2" type="ORF">ACOF00016_LOCUS830</name>
</gene>
<feature type="compositionally biased region" description="Basic and acidic residues" evidence="1">
    <location>
        <begin position="593"/>
        <end position="603"/>
    </location>
</feature>
<feature type="region of interest" description="Disordered" evidence="1">
    <location>
        <begin position="281"/>
        <end position="603"/>
    </location>
</feature>
<feature type="compositionally biased region" description="Polar residues" evidence="1">
    <location>
        <begin position="555"/>
        <end position="567"/>
    </location>
</feature>
<feature type="compositionally biased region" description="Low complexity" evidence="1">
    <location>
        <begin position="113"/>
        <end position="129"/>
    </location>
</feature>
<dbReference type="AlphaFoldDB" id="A0A7S3KYN1"/>
<name>A0A7S3KYN1_9STRA</name>
<evidence type="ECO:0000256" key="1">
    <source>
        <dbReference type="SAM" id="MobiDB-lite"/>
    </source>
</evidence>
<feature type="compositionally biased region" description="Low complexity" evidence="1">
    <location>
        <begin position="537"/>
        <end position="554"/>
    </location>
</feature>
<organism evidence="2">
    <name type="scientific">Amphora coffeiformis</name>
    <dbReference type="NCBI Taxonomy" id="265554"/>
    <lineage>
        <taxon>Eukaryota</taxon>
        <taxon>Sar</taxon>
        <taxon>Stramenopiles</taxon>
        <taxon>Ochrophyta</taxon>
        <taxon>Bacillariophyta</taxon>
        <taxon>Bacillariophyceae</taxon>
        <taxon>Bacillariophycidae</taxon>
        <taxon>Thalassiophysales</taxon>
        <taxon>Catenulaceae</taxon>
        <taxon>Amphora</taxon>
    </lineage>
</organism>
<protein>
    <submittedName>
        <fullName evidence="2">Uncharacterized protein</fullName>
    </submittedName>
</protein>
<feature type="compositionally biased region" description="Basic and acidic residues" evidence="1">
    <location>
        <begin position="54"/>
        <end position="63"/>
    </location>
</feature>
<accession>A0A7S3KYN1</accession>
<reference evidence="2" key="1">
    <citation type="submission" date="2021-01" db="EMBL/GenBank/DDBJ databases">
        <authorList>
            <person name="Corre E."/>
            <person name="Pelletier E."/>
            <person name="Niang G."/>
            <person name="Scheremetjew M."/>
            <person name="Finn R."/>
            <person name="Kale V."/>
            <person name="Holt S."/>
            <person name="Cochrane G."/>
            <person name="Meng A."/>
            <person name="Brown T."/>
            <person name="Cohen L."/>
        </authorList>
    </citation>
    <scope>NUCLEOTIDE SEQUENCE</scope>
    <source>
        <strain evidence="2">CCMP127</strain>
    </source>
</reference>
<feature type="region of interest" description="Disordered" evidence="1">
    <location>
        <begin position="1"/>
        <end position="153"/>
    </location>
</feature>
<feature type="compositionally biased region" description="Polar residues" evidence="1">
    <location>
        <begin position="1"/>
        <end position="10"/>
    </location>
</feature>